<evidence type="ECO:0000313" key="7">
    <source>
        <dbReference type="Proteomes" id="UP000595140"/>
    </source>
</evidence>
<dbReference type="InterPro" id="IPR011990">
    <property type="entry name" value="TPR-like_helical_dom_sf"/>
</dbReference>
<feature type="compositionally biased region" description="Polar residues" evidence="4">
    <location>
        <begin position="235"/>
        <end position="251"/>
    </location>
</feature>
<feature type="repeat" description="PPR" evidence="3">
    <location>
        <begin position="702"/>
        <end position="736"/>
    </location>
</feature>
<evidence type="ECO:0000259" key="5">
    <source>
        <dbReference type="Pfam" id="PF17177"/>
    </source>
</evidence>
<feature type="repeat" description="PPR" evidence="3">
    <location>
        <begin position="772"/>
        <end position="806"/>
    </location>
</feature>
<dbReference type="SUPFAM" id="SSF81901">
    <property type="entry name" value="HCP-like"/>
    <property type="match status" value="1"/>
</dbReference>
<dbReference type="InterPro" id="IPR002885">
    <property type="entry name" value="PPR_rpt"/>
</dbReference>
<dbReference type="FunFam" id="1.25.40.10:FF:000558">
    <property type="entry name" value="Pentatricopeptide repeat-containing protein At5g39710"/>
    <property type="match status" value="1"/>
</dbReference>
<evidence type="ECO:0000256" key="1">
    <source>
        <dbReference type="ARBA" id="ARBA00007626"/>
    </source>
</evidence>
<comment type="similarity">
    <text evidence="1">Belongs to the PPR family. P subfamily.</text>
</comment>
<dbReference type="Gene3D" id="4.10.60.10">
    <property type="entry name" value="Zinc finger, CCHC-type"/>
    <property type="match status" value="1"/>
</dbReference>
<evidence type="ECO:0000313" key="6">
    <source>
        <dbReference type="EMBL" id="VFQ63729.1"/>
    </source>
</evidence>
<dbReference type="PROSITE" id="PS51375">
    <property type="entry name" value="PPR"/>
    <property type="match status" value="16"/>
</dbReference>
<evidence type="ECO:0000256" key="2">
    <source>
        <dbReference type="ARBA" id="ARBA00022737"/>
    </source>
</evidence>
<dbReference type="NCBIfam" id="TIGR00756">
    <property type="entry name" value="PPR"/>
    <property type="match status" value="15"/>
</dbReference>
<dbReference type="Gene3D" id="1.25.40.10">
    <property type="entry name" value="Tetratricopeptide repeat domain"/>
    <property type="match status" value="7"/>
</dbReference>
<feature type="repeat" description="PPR" evidence="3">
    <location>
        <begin position="1017"/>
        <end position="1051"/>
    </location>
</feature>
<protein>
    <recommendedName>
        <fullName evidence="5">PROP1-like PPR domain-containing protein</fullName>
    </recommendedName>
</protein>
<evidence type="ECO:0000256" key="3">
    <source>
        <dbReference type="PROSITE-ProRule" id="PRU00708"/>
    </source>
</evidence>
<dbReference type="Gene3D" id="3.30.40.10">
    <property type="entry name" value="Zinc/RING finger domain, C3HC4 (zinc finger)"/>
    <property type="match status" value="1"/>
</dbReference>
<dbReference type="Proteomes" id="UP000595140">
    <property type="component" value="Unassembled WGS sequence"/>
</dbReference>
<feature type="repeat" description="PPR" evidence="3">
    <location>
        <begin position="737"/>
        <end position="771"/>
    </location>
</feature>
<reference evidence="6 7" key="1">
    <citation type="submission" date="2018-04" db="EMBL/GenBank/DDBJ databases">
        <authorList>
            <person name="Vogel A."/>
        </authorList>
    </citation>
    <scope>NUCLEOTIDE SEQUENCE [LARGE SCALE GENOMIC DNA]</scope>
</reference>
<feature type="region of interest" description="Disordered" evidence="4">
    <location>
        <begin position="309"/>
        <end position="355"/>
    </location>
</feature>
<feature type="repeat" description="PPR" evidence="3">
    <location>
        <begin position="1189"/>
        <end position="1223"/>
    </location>
</feature>
<accession>A0A484KKT6</accession>
<gene>
    <name evidence="6" type="ORF">CCAM_LOCUS5505</name>
</gene>
<dbReference type="Pfam" id="PF17177">
    <property type="entry name" value="PPR_long"/>
    <property type="match status" value="1"/>
</dbReference>
<dbReference type="OrthoDB" id="185373at2759"/>
<feature type="region of interest" description="Disordered" evidence="4">
    <location>
        <begin position="235"/>
        <end position="295"/>
    </location>
</feature>
<feature type="repeat" description="PPR" evidence="3">
    <location>
        <begin position="1259"/>
        <end position="1293"/>
    </location>
</feature>
<feature type="repeat" description="PPR" evidence="3">
    <location>
        <begin position="877"/>
        <end position="911"/>
    </location>
</feature>
<feature type="domain" description="PROP1-like PPR" evidence="5">
    <location>
        <begin position="1172"/>
        <end position="1301"/>
    </location>
</feature>
<feature type="repeat" description="PPR" evidence="3">
    <location>
        <begin position="912"/>
        <end position="946"/>
    </location>
</feature>
<dbReference type="PANTHER" id="PTHR46128:SF273">
    <property type="entry name" value="PENTACOTRIPEPTIDE-REPEAT REGION OF PRORP DOMAIN-CONTAINING PROTEIN"/>
    <property type="match status" value="1"/>
</dbReference>
<feature type="repeat" description="PPR" evidence="3">
    <location>
        <begin position="1087"/>
        <end position="1121"/>
    </location>
</feature>
<dbReference type="EMBL" id="OOIL02000326">
    <property type="protein sequence ID" value="VFQ63729.1"/>
    <property type="molecule type" value="Genomic_DNA"/>
</dbReference>
<name>A0A484KKT6_9ASTE</name>
<dbReference type="Pfam" id="PF13041">
    <property type="entry name" value="PPR_2"/>
    <property type="match status" value="6"/>
</dbReference>
<dbReference type="Pfam" id="PF12854">
    <property type="entry name" value="PPR_1"/>
    <property type="match status" value="2"/>
</dbReference>
<sequence>MYEEAEPVKSGLVGAETCTNKYSEDLDWDEFGNDLYAIPDTIPFQSNNLVHEAPPSSKADEESKIKALIDTPALDWQQQPADGFGAGRGYGRGPGHFIQHCPTNGDPNYDVRRVKPPTGIPKSMLVTTPDGSYALPSGASAVMKPNEAAFDKEVECMPSTRSVGELPPELHCSLCKEVMKDAVLTSKCCFKSFCDKCIRDYIISKLMCVCGATNVLADDLLPNKTLRDTINRILESNNSSEHGGSTLQVQDMESARTPHPRIPSPSQSAASRGEKLPPPSLQKEESSRAQEGMQEVKVDAALQQVLEKEKTSKVADVSEATHESISAREQTSQGSAPLVDEEVQQKQAASDAAADMQWRASHDMAADNYMMPMGPTYNPYWTGMQPGMEGFGGPFPAPMPYMNHGFGPFDAQFGPMIPPPNPFGAQSCMLPPFCPPQRDLADFAMGFNNGPLGGFNNGPPIMSREEFEARKADLKRKRELEMRRDRLAAAATSAIKPPNPHSFLSGQPCLPSVCIKPLSFSIASSPLSIPEESATHTEISSQLFSLLSFPNWQKNASLRRLLPSLSPSHVSSLFSRNPSLDPHTAISFFDYLSSVPSFKLDTQCYLSLLHILIPRRMFQAADRIRVLMVKSCESADETKNVVSLFLGMHNTDDHGGGSGLRFEFKLNVRSCNTMLMSLSRFMLIEDMKCLYLEMIRRKISPNVYTFNTIIHACCKLGNVTEAEMYLSKICQTGLSPDAHTYTSFILGHCRKMDITSARKVFDEMPKRQCQRSHVSYNVLMHGLCEAGKVDEAVELFSQMGSDHCGPNVHSYTILIDALCDLNREMEALNLFDKMVEKGCHPNVHTYTVLINGMCKDKKLAEARRLLDAMRERGQAPNVVTYNAMIDGYCKVQNMNSAMEIFNLMELNKCKPNVRTYNELISGFCGVRMVHKAMGVLDKMLEQNLSPSVVTFNLLVRGQCGEGHINSALRLLTLMGESGVAPDEWTYGSVIDALCEKGCLEHAHSIFDSLKEKGIKANEVIYTTLIDGYCKIENPDAAVTLFKRMLDEQLFPNSCTYNVILAGLCQSNKLKEATHLLERMEERGVKPTVVTYSILIEKLLKSNDYGRASEVLSLMVSSGTKPDVCTYTSFLVAYCNQGKLEEAEKLMAKMIKDGIKPDLMTYTALMDGEGRLEEAWMLVDHMKNCGMSPGEDIYNTLIKCCCKSKRHDAAAKLVDTMTSHGFLPHLEAYNFLICGLYGEGSNEKAKEAFLKLLSCGYNNDEVAWKLLIDGLLKRGLSDECSELLGVMEKNGNQIHPQTHTMLMEGLLQTKGLAKE</sequence>
<feature type="repeat" description="PPR" evidence="3">
    <location>
        <begin position="982"/>
        <end position="1016"/>
    </location>
</feature>
<dbReference type="InterPro" id="IPR033443">
    <property type="entry name" value="PROP1-like_PPR_dom"/>
</dbReference>
<feature type="repeat" description="PPR" evidence="3">
    <location>
        <begin position="1122"/>
        <end position="1156"/>
    </location>
</feature>
<feature type="repeat" description="PPR" evidence="3">
    <location>
        <begin position="807"/>
        <end position="841"/>
    </location>
</feature>
<dbReference type="SUPFAM" id="SSF57850">
    <property type="entry name" value="RING/U-box"/>
    <property type="match status" value="1"/>
</dbReference>
<feature type="compositionally biased region" description="Basic and acidic residues" evidence="4">
    <location>
        <begin position="282"/>
        <end position="295"/>
    </location>
</feature>
<keyword evidence="7" id="KW-1185">Reference proteome</keyword>
<evidence type="ECO:0000256" key="4">
    <source>
        <dbReference type="SAM" id="MobiDB-lite"/>
    </source>
</evidence>
<dbReference type="CDD" id="cd16620">
    <property type="entry name" value="vRING-HC-C4C4_RBBP6"/>
    <property type="match status" value="1"/>
</dbReference>
<organism evidence="6 7">
    <name type="scientific">Cuscuta campestris</name>
    <dbReference type="NCBI Taxonomy" id="132261"/>
    <lineage>
        <taxon>Eukaryota</taxon>
        <taxon>Viridiplantae</taxon>
        <taxon>Streptophyta</taxon>
        <taxon>Embryophyta</taxon>
        <taxon>Tracheophyta</taxon>
        <taxon>Spermatophyta</taxon>
        <taxon>Magnoliopsida</taxon>
        <taxon>eudicotyledons</taxon>
        <taxon>Gunneridae</taxon>
        <taxon>Pentapetalae</taxon>
        <taxon>asterids</taxon>
        <taxon>lamiids</taxon>
        <taxon>Solanales</taxon>
        <taxon>Convolvulaceae</taxon>
        <taxon>Cuscuteae</taxon>
        <taxon>Cuscuta</taxon>
        <taxon>Cuscuta subgen. Grammica</taxon>
        <taxon>Cuscuta sect. Cleistogrammica</taxon>
    </lineage>
</organism>
<dbReference type="Pfam" id="PF01535">
    <property type="entry name" value="PPR"/>
    <property type="match status" value="1"/>
</dbReference>
<keyword evidence="2" id="KW-0677">Repeat</keyword>
<feature type="repeat" description="PPR" evidence="3">
    <location>
        <begin position="667"/>
        <end position="701"/>
    </location>
</feature>
<feature type="repeat" description="PPR" evidence="3">
    <location>
        <begin position="947"/>
        <end position="981"/>
    </location>
</feature>
<dbReference type="InterPro" id="IPR050872">
    <property type="entry name" value="PPR_P_subfamily"/>
</dbReference>
<feature type="compositionally biased region" description="Low complexity" evidence="4">
    <location>
        <begin position="345"/>
        <end position="355"/>
    </location>
</feature>
<dbReference type="InterPro" id="IPR013083">
    <property type="entry name" value="Znf_RING/FYVE/PHD"/>
</dbReference>
<feature type="repeat" description="PPR" evidence="3">
    <location>
        <begin position="842"/>
        <end position="876"/>
    </location>
</feature>
<feature type="repeat" description="PPR" evidence="3">
    <location>
        <begin position="1052"/>
        <end position="1086"/>
    </location>
</feature>
<proteinExistence type="inferred from homology"/>
<dbReference type="PANTHER" id="PTHR46128">
    <property type="entry name" value="MITOCHONDRIAL GROUP I INTRON SPLICING FACTOR CCM1"/>
    <property type="match status" value="1"/>
</dbReference>